<dbReference type="EMBL" id="BMAO01017401">
    <property type="protein sequence ID" value="GFR15365.1"/>
    <property type="molecule type" value="Genomic_DNA"/>
</dbReference>
<feature type="domain" description="Caspase family p20" evidence="4">
    <location>
        <begin position="227"/>
        <end position="350"/>
    </location>
</feature>
<accession>A0A8X6H574</accession>
<dbReference type="InterPro" id="IPR002398">
    <property type="entry name" value="Pept_C14"/>
</dbReference>
<dbReference type="Pfam" id="PF00656">
    <property type="entry name" value="Peptidase_C14"/>
    <property type="match status" value="1"/>
</dbReference>
<dbReference type="InterPro" id="IPR029030">
    <property type="entry name" value="Caspase-like_dom_sf"/>
</dbReference>
<dbReference type="PROSITE" id="PS01122">
    <property type="entry name" value="CASPASE_CYS"/>
    <property type="match status" value="1"/>
</dbReference>
<feature type="domain" description="Caspase family p10" evidence="3">
    <location>
        <begin position="375"/>
        <end position="453"/>
    </location>
</feature>
<dbReference type="InterPro" id="IPR049012">
    <property type="entry name" value="Mutator_transp_dom"/>
</dbReference>
<dbReference type="OrthoDB" id="6116485at2759"/>
<keyword evidence="6" id="KW-1185">Reference proteome</keyword>
<sequence>FNSKYTLRDFSCILMATSDVETDAMPVFLPNIPEQSPHILDAVMKKLTIDDYRSILFLLVEKIGKMNFLFLMEKDENYLRNEFRDIYYKFRFKDALLIEILGTMQKYESLKLFGTCKHIFERDKDTFTQINSSWKCLYAVSDQLTDSEVEYLKEKLFPDGSVRNLCCAEELFCLAFINDDKLLENNWKNRLAELFKDFRPDCYNLVTSFKGSKLNYYPVRRPTKSSPCGLAVIMNHVKFTHPDLKERPESNLDADALKKLWENYGFRTEIYTNLTDKQVFDVFKSLSQADHSHYDAFVACYLSHGDEGVVYPSKGELIKLTDLLDIMSNNCETLVGKPKLFFIQACQGHQIQTGIGNHAISEPPRSEVRVRTSRLTKNAAFRSDVLMFSSSIEGYVSFREGSGSWFINELVTEIEKHGEDMNLTNVLTKVQKNVTEKEGVIFNSNITMCKQTPVIKAQRRGSDYRRKRKRFHNNQYTRKVSDKLDVDCISASAKKLCKESDFDKQVRNSNQSNGYRLINIDILLSELSQYVTCPNCNTKTVLKEKILYGLVSEFYVECYSCSTLSTFKSSPVIGSGKDFEVNTRITYAMRTVGQCFCGIKHFCTAMDLPPPVSQKAYEKILRKINLASCEVADDSMKNAAKEEILASGSNEICVNGDGIFEVVHEKFEIPSKNKFCF</sequence>
<evidence type="ECO:0000313" key="6">
    <source>
        <dbReference type="Proteomes" id="UP000887116"/>
    </source>
</evidence>
<evidence type="ECO:0000259" key="4">
    <source>
        <dbReference type="PROSITE" id="PS50208"/>
    </source>
</evidence>
<gene>
    <name evidence="5" type="primary">Casp8</name>
    <name evidence="5" type="ORF">TNCT_325591</name>
</gene>
<dbReference type="InterPro" id="IPR002138">
    <property type="entry name" value="Pept_C14_p10"/>
</dbReference>
<dbReference type="GO" id="GO:0004197">
    <property type="term" value="F:cysteine-type endopeptidase activity"/>
    <property type="evidence" value="ECO:0007669"/>
    <property type="project" value="InterPro"/>
</dbReference>
<dbReference type="Proteomes" id="UP000887116">
    <property type="component" value="Unassembled WGS sequence"/>
</dbReference>
<evidence type="ECO:0000259" key="3">
    <source>
        <dbReference type="PROSITE" id="PS50207"/>
    </source>
</evidence>
<dbReference type="GO" id="GO:0006508">
    <property type="term" value="P:proteolysis"/>
    <property type="evidence" value="ECO:0007669"/>
    <property type="project" value="InterPro"/>
</dbReference>
<evidence type="ECO:0000313" key="5">
    <source>
        <dbReference type="EMBL" id="GFR15365.1"/>
    </source>
</evidence>
<dbReference type="Pfam" id="PF20700">
    <property type="entry name" value="Mutator"/>
    <property type="match status" value="1"/>
</dbReference>
<dbReference type="InterPro" id="IPR033139">
    <property type="entry name" value="Caspase_cys_AS"/>
</dbReference>
<dbReference type="PROSITE" id="PS50207">
    <property type="entry name" value="CASPASE_P10"/>
    <property type="match status" value="1"/>
</dbReference>
<dbReference type="SUPFAM" id="SSF52129">
    <property type="entry name" value="Caspase-like"/>
    <property type="match status" value="1"/>
</dbReference>
<organism evidence="5 6">
    <name type="scientific">Trichonephila clavata</name>
    <name type="common">Joro spider</name>
    <name type="synonym">Nephila clavata</name>
    <dbReference type="NCBI Taxonomy" id="2740835"/>
    <lineage>
        <taxon>Eukaryota</taxon>
        <taxon>Metazoa</taxon>
        <taxon>Ecdysozoa</taxon>
        <taxon>Arthropoda</taxon>
        <taxon>Chelicerata</taxon>
        <taxon>Arachnida</taxon>
        <taxon>Araneae</taxon>
        <taxon>Araneomorphae</taxon>
        <taxon>Entelegynae</taxon>
        <taxon>Araneoidea</taxon>
        <taxon>Nephilidae</taxon>
        <taxon>Trichonephila</taxon>
    </lineage>
</organism>
<comment type="similarity">
    <text evidence="1 2">Belongs to the peptidase C14A family.</text>
</comment>
<feature type="non-terminal residue" evidence="5">
    <location>
        <position position="677"/>
    </location>
</feature>
<reference evidence="5" key="1">
    <citation type="submission" date="2020-07" db="EMBL/GenBank/DDBJ databases">
        <title>Multicomponent nature underlies the extraordinary mechanical properties of spider dragline silk.</title>
        <authorList>
            <person name="Kono N."/>
            <person name="Nakamura H."/>
            <person name="Mori M."/>
            <person name="Yoshida Y."/>
            <person name="Ohtoshi R."/>
            <person name="Malay A.D."/>
            <person name="Moran D.A.P."/>
            <person name="Tomita M."/>
            <person name="Numata K."/>
            <person name="Arakawa K."/>
        </authorList>
    </citation>
    <scope>NUCLEOTIDE SEQUENCE</scope>
</reference>
<dbReference type="PANTHER" id="PTHR10454">
    <property type="entry name" value="CASPASE"/>
    <property type="match status" value="1"/>
</dbReference>
<dbReference type="Gene3D" id="3.40.50.1460">
    <property type="match status" value="1"/>
</dbReference>
<proteinExistence type="inferred from homology"/>
<dbReference type="InterPro" id="IPR011600">
    <property type="entry name" value="Pept_C14_caspase"/>
</dbReference>
<dbReference type="PROSITE" id="PS50208">
    <property type="entry name" value="CASPASE_P20"/>
    <property type="match status" value="1"/>
</dbReference>
<dbReference type="PRINTS" id="PR00376">
    <property type="entry name" value="IL1BCENZYME"/>
</dbReference>
<evidence type="ECO:0000256" key="2">
    <source>
        <dbReference type="RuleBase" id="RU003971"/>
    </source>
</evidence>
<dbReference type="InterPro" id="IPR001309">
    <property type="entry name" value="Pept_C14_p20"/>
</dbReference>
<comment type="caution">
    <text evidence="5">The sequence shown here is derived from an EMBL/GenBank/DDBJ whole genome shotgun (WGS) entry which is preliminary data.</text>
</comment>
<name>A0A8X6H574_TRICU</name>
<evidence type="ECO:0000256" key="1">
    <source>
        <dbReference type="ARBA" id="ARBA00010134"/>
    </source>
</evidence>
<dbReference type="InterPro" id="IPR015917">
    <property type="entry name" value="Pept_C14A"/>
</dbReference>
<dbReference type="AlphaFoldDB" id="A0A8X6H574"/>
<dbReference type="SMART" id="SM00115">
    <property type="entry name" value="CASc"/>
    <property type="match status" value="1"/>
</dbReference>
<dbReference type="PANTHER" id="PTHR10454:SF210">
    <property type="entry name" value="CASPASE-2"/>
    <property type="match status" value="1"/>
</dbReference>
<protein>
    <submittedName>
        <fullName evidence="5">Caspase-8</fullName>
    </submittedName>
</protein>